<keyword evidence="3" id="KW-0408">Iron</keyword>
<accession>A0A0S7BFY1</accession>
<dbReference type="GO" id="GO:0003824">
    <property type="term" value="F:catalytic activity"/>
    <property type="evidence" value="ECO:0007669"/>
    <property type="project" value="InterPro"/>
</dbReference>
<evidence type="ECO:0000256" key="3">
    <source>
        <dbReference type="ARBA" id="ARBA00023004"/>
    </source>
</evidence>
<dbReference type="Pfam" id="PF04055">
    <property type="entry name" value="Radical_SAM"/>
    <property type="match status" value="1"/>
</dbReference>
<dbReference type="InterPro" id="IPR007197">
    <property type="entry name" value="rSAM"/>
</dbReference>
<dbReference type="CDD" id="cd21109">
    <property type="entry name" value="SPASM"/>
    <property type="match status" value="1"/>
</dbReference>
<gene>
    <name evidence="6" type="ORF">LARV_02247</name>
</gene>
<dbReference type="CDD" id="cd01335">
    <property type="entry name" value="Radical_SAM"/>
    <property type="match status" value="1"/>
</dbReference>
<dbReference type="GO" id="GO:0051536">
    <property type="term" value="F:iron-sulfur cluster binding"/>
    <property type="evidence" value="ECO:0007669"/>
    <property type="project" value="UniProtKB-KW"/>
</dbReference>
<sequence>MSNLFTNFWNRFFPPAQILTPGTYSYQSPADVKPPLRMHLRIEPDGNGVLIINASTVLHLNQTAVEFAYHRIQGTPETEIVRLVTDRYRVTPEEVKKDLQNFTERVRALTDTPDLDPITFLGMEQKELYSGAISAPYRLDCALTYHVEDGAMKGVTPTERVKRELLTDEWGTILKKAWEAGIPHVVFTGGEPTLRPDLPEIIQSAEYLGQVTGLITSGLQLSETGYLHKLLASGLDHVMIVLDPEDEQAWEALRDTLIEDIFVTVHLTITQKNAGEAVELVKKIQRLGVASISLSAESEELAAQLKVARQTAAELNMELVWDLPVPYSAQHPVAMEQKNHEEAPQGAGKAWLYVEPDGDVLPTQGELRVLGNLLTDDWTTIWKNR</sequence>
<dbReference type="PROSITE" id="PS51918">
    <property type="entry name" value="RADICAL_SAM"/>
    <property type="match status" value="1"/>
</dbReference>
<keyword evidence="1" id="KW-0949">S-adenosyl-L-methionine</keyword>
<dbReference type="OrthoDB" id="9808591at2"/>
<dbReference type="GO" id="GO:0006783">
    <property type="term" value="P:heme biosynthetic process"/>
    <property type="evidence" value="ECO:0007669"/>
    <property type="project" value="TreeGrafter"/>
</dbReference>
<organism evidence="6">
    <name type="scientific">Longilinea arvoryzae</name>
    <dbReference type="NCBI Taxonomy" id="360412"/>
    <lineage>
        <taxon>Bacteria</taxon>
        <taxon>Bacillati</taxon>
        <taxon>Chloroflexota</taxon>
        <taxon>Anaerolineae</taxon>
        <taxon>Anaerolineales</taxon>
        <taxon>Anaerolineaceae</taxon>
        <taxon>Longilinea</taxon>
    </lineage>
</organism>
<dbReference type="STRING" id="360412.LARV_02247"/>
<dbReference type="Proteomes" id="UP000055060">
    <property type="component" value="Unassembled WGS sequence"/>
</dbReference>
<evidence type="ECO:0000313" key="7">
    <source>
        <dbReference type="Proteomes" id="UP000055060"/>
    </source>
</evidence>
<keyword evidence="2" id="KW-0479">Metal-binding</keyword>
<proteinExistence type="predicted"/>
<keyword evidence="4" id="KW-0411">Iron-sulfur</keyword>
<dbReference type="InterPro" id="IPR013785">
    <property type="entry name" value="Aldolase_TIM"/>
</dbReference>
<reference evidence="6" key="1">
    <citation type="submission" date="2015-07" db="EMBL/GenBank/DDBJ databases">
        <title>Draft Genome Sequences of Anaerolinea thermolimosa IMO-1, Bellilinea caldifistulae GOMI-1, Leptolinea tardivitalis YMTK-2, Levilinea saccharolytica KIBI-1,Longilinea arvoryzae KOME-1, Previously Described as Members of the Anaerolineaceae (Chloroflexi).</title>
        <authorList>
            <person name="Sekiguchi Y."/>
            <person name="Ohashi A."/>
            <person name="Matsuura N."/>
            <person name="Tourlousse M.D."/>
        </authorList>
    </citation>
    <scope>NUCLEOTIDE SEQUENCE [LARGE SCALE GENOMIC DNA]</scope>
    <source>
        <strain evidence="6">KOME-1</strain>
    </source>
</reference>
<evidence type="ECO:0000256" key="2">
    <source>
        <dbReference type="ARBA" id="ARBA00022723"/>
    </source>
</evidence>
<protein>
    <submittedName>
        <fullName evidence="6">Radical SAM superfamily</fullName>
    </submittedName>
</protein>
<keyword evidence="7" id="KW-1185">Reference proteome</keyword>
<dbReference type="RefSeq" id="WP_075073731.1">
    <property type="nucleotide sequence ID" value="NZ_DF967972.1"/>
</dbReference>
<dbReference type="EMBL" id="DF967972">
    <property type="protein sequence ID" value="GAP14477.1"/>
    <property type="molecule type" value="Genomic_DNA"/>
</dbReference>
<feature type="domain" description="Radical SAM core" evidence="5">
    <location>
        <begin position="120"/>
        <end position="326"/>
    </location>
</feature>
<evidence type="ECO:0000259" key="5">
    <source>
        <dbReference type="PROSITE" id="PS51918"/>
    </source>
</evidence>
<dbReference type="Gene3D" id="3.20.20.70">
    <property type="entry name" value="Aldolase class I"/>
    <property type="match status" value="1"/>
</dbReference>
<evidence type="ECO:0000256" key="4">
    <source>
        <dbReference type="ARBA" id="ARBA00023014"/>
    </source>
</evidence>
<dbReference type="PANTHER" id="PTHR11228">
    <property type="entry name" value="RADICAL SAM DOMAIN PROTEIN"/>
    <property type="match status" value="1"/>
</dbReference>
<dbReference type="SUPFAM" id="SSF102114">
    <property type="entry name" value="Radical SAM enzymes"/>
    <property type="match status" value="1"/>
</dbReference>
<dbReference type="GO" id="GO:0046872">
    <property type="term" value="F:metal ion binding"/>
    <property type="evidence" value="ECO:0007669"/>
    <property type="project" value="UniProtKB-KW"/>
</dbReference>
<evidence type="ECO:0000256" key="1">
    <source>
        <dbReference type="ARBA" id="ARBA00022691"/>
    </source>
</evidence>
<dbReference type="InterPro" id="IPR050377">
    <property type="entry name" value="Radical_SAM_PqqE_MftC-like"/>
</dbReference>
<dbReference type="AlphaFoldDB" id="A0A0S7BFY1"/>
<dbReference type="InterPro" id="IPR058240">
    <property type="entry name" value="rSAM_sf"/>
</dbReference>
<name>A0A0S7BFY1_9CHLR</name>
<evidence type="ECO:0000313" key="6">
    <source>
        <dbReference type="EMBL" id="GAP14477.1"/>
    </source>
</evidence>
<dbReference type="PANTHER" id="PTHR11228:SF7">
    <property type="entry name" value="PQQA PEPTIDE CYCLASE"/>
    <property type="match status" value="1"/>
</dbReference>